<evidence type="ECO:0000313" key="7">
    <source>
        <dbReference type="EMBL" id="GIO28071.1"/>
    </source>
</evidence>
<dbReference type="InterPro" id="IPR051929">
    <property type="entry name" value="VirAsm_ModProt"/>
</dbReference>
<keyword evidence="4" id="KW-0862">Zinc</keyword>
<dbReference type="EMBL" id="BORP01000005">
    <property type="protein sequence ID" value="GIO28071.1"/>
    <property type="molecule type" value="Genomic_DNA"/>
</dbReference>
<feature type="domain" description="MPN" evidence="6">
    <location>
        <begin position="6"/>
        <end position="128"/>
    </location>
</feature>
<dbReference type="Pfam" id="PF14464">
    <property type="entry name" value="Prok-JAB"/>
    <property type="match status" value="1"/>
</dbReference>
<proteinExistence type="predicted"/>
<keyword evidence="5" id="KW-0482">Metalloprotease</keyword>
<dbReference type="GO" id="GO:0006508">
    <property type="term" value="P:proteolysis"/>
    <property type="evidence" value="ECO:0007669"/>
    <property type="project" value="UniProtKB-KW"/>
</dbReference>
<dbReference type="Proteomes" id="UP000676917">
    <property type="component" value="Unassembled WGS sequence"/>
</dbReference>
<dbReference type="SMART" id="SM00232">
    <property type="entry name" value="JAB_MPN"/>
    <property type="match status" value="1"/>
</dbReference>
<evidence type="ECO:0000256" key="2">
    <source>
        <dbReference type="ARBA" id="ARBA00022723"/>
    </source>
</evidence>
<dbReference type="PROSITE" id="PS50249">
    <property type="entry name" value="MPN"/>
    <property type="match status" value="1"/>
</dbReference>
<dbReference type="PANTHER" id="PTHR34858">
    <property type="entry name" value="CYSO-CYSTEINE PEPTIDASE"/>
    <property type="match status" value="1"/>
</dbReference>
<evidence type="ECO:0000256" key="3">
    <source>
        <dbReference type="ARBA" id="ARBA00022801"/>
    </source>
</evidence>
<sequence>MKGERVVRIPKELLQMVITRCHQVLPYECCGLLSGKSMKEVLTNWELKNESTTRSQFLVSQSNVRETLRKIEEKEEKVLMIYHSHPTAPPFPSRQDILHHPDVNVLMFIISFLNGRIDYKCFEVSGNGFSEVILEVF</sequence>
<keyword evidence="1" id="KW-0645">Protease</keyword>
<keyword evidence="3" id="KW-0378">Hydrolase</keyword>
<keyword evidence="2" id="KW-0479">Metal-binding</keyword>
<dbReference type="SUPFAM" id="SSF102712">
    <property type="entry name" value="JAB1/MPN domain"/>
    <property type="match status" value="1"/>
</dbReference>
<name>A0A919X8Q2_9BACI</name>
<evidence type="ECO:0000313" key="8">
    <source>
        <dbReference type="Proteomes" id="UP000676917"/>
    </source>
</evidence>
<keyword evidence="8" id="KW-1185">Reference proteome</keyword>
<dbReference type="RefSeq" id="WP_212921527.1">
    <property type="nucleotide sequence ID" value="NZ_BORP01000005.1"/>
</dbReference>
<reference evidence="7" key="1">
    <citation type="submission" date="2021-03" db="EMBL/GenBank/DDBJ databases">
        <title>Antimicrobial resistance genes in bacteria isolated from Japanese honey, and their potential for conferring macrolide and lincosamide resistance in the American foulbrood pathogen Paenibacillus larvae.</title>
        <authorList>
            <person name="Okamoto M."/>
            <person name="Kumagai M."/>
            <person name="Kanamori H."/>
            <person name="Takamatsu D."/>
        </authorList>
    </citation>
    <scope>NUCLEOTIDE SEQUENCE</scope>
    <source>
        <strain evidence="7">J43TS3</strain>
    </source>
</reference>
<evidence type="ECO:0000256" key="5">
    <source>
        <dbReference type="ARBA" id="ARBA00023049"/>
    </source>
</evidence>
<dbReference type="GO" id="GO:0008270">
    <property type="term" value="F:zinc ion binding"/>
    <property type="evidence" value="ECO:0007669"/>
    <property type="project" value="TreeGrafter"/>
</dbReference>
<dbReference type="InterPro" id="IPR000555">
    <property type="entry name" value="JAMM/MPN+_dom"/>
</dbReference>
<dbReference type="GO" id="GO:0008235">
    <property type="term" value="F:metalloexopeptidase activity"/>
    <property type="evidence" value="ECO:0007669"/>
    <property type="project" value="TreeGrafter"/>
</dbReference>
<dbReference type="InterPro" id="IPR037518">
    <property type="entry name" value="MPN"/>
</dbReference>
<evidence type="ECO:0000256" key="4">
    <source>
        <dbReference type="ARBA" id="ARBA00022833"/>
    </source>
</evidence>
<comment type="caution">
    <text evidence="7">The sequence shown here is derived from an EMBL/GenBank/DDBJ whole genome shotgun (WGS) entry which is preliminary data.</text>
</comment>
<dbReference type="AlphaFoldDB" id="A0A919X8Q2"/>
<organism evidence="7 8">
    <name type="scientific">Ornithinibacillus bavariensis</name>
    <dbReference type="NCBI Taxonomy" id="545502"/>
    <lineage>
        <taxon>Bacteria</taxon>
        <taxon>Bacillati</taxon>
        <taxon>Bacillota</taxon>
        <taxon>Bacilli</taxon>
        <taxon>Bacillales</taxon>
        <taxon>Bacillaceae</taxon>
        <taxon>Ornithinibacillus</taxon>
    </lineage>
</organism>
<dbReference type="PANTHER" id="PTHR34858:SF1">
    <property type="entry name" value="CYSO-CYSTEINE PEPTIDASE"/>
    <property type="match status" value="1"/>
</dbReference>
<evidence type="ECO:0000259" key="6">
    <source>
        <dbReference type="PROSITE" id="PS50249"/>
    </source>
</evidence>
<gene>
    <name evidence="7" type="ORF">J43TS3_26820</name>
</gene>
<accession>A0A919X8Q2</accession>
<dbReference type="InterPro" id="IPR028090">
    <property type="entry name" value="JAB_dom_prok"/>
</dbReference>
<evidence type="ECO:0000256" key="1">
    <source>
        <dbReference type="ARBA" id="ARBA00022670"/>
    </source>
</evidence>
<protein>
    <recommendedName>
        <fullName evidence="6">MPN domain-containing protein</fullName>
    </recommendedName>
</protein>
<dbReference type="Gene3D" id="3.40.140.10">
    <property type="entry name" value="Cytidine Deaminase, domain 2"/>
    <property type="match status" value="1"/>
</dbReference>